<dbReference type="GeneID" id="63687764"/>
<organism evidence="1 2">
    <name type="scientific">Dacryopinax primogenitus (strain DJM 731)</name>
    <name type="common">Brown rot fungus</name>
    <dbReference type="NCBI Taxonomy" id="1858805"/>
    <lineage>
        <taxon>Eukaryota</taxon>
        <taxon>Fungi</taxon>
        <taxon>Dikarya</taxon>
        <taxon>Basidiomycota</taxon>
        <taxon>Agaricomycotina</taxon>
        <taxon>Dacrymycetes</taxon>
        <taxon>Dacrymycetales</taxon>
        <taxon>Dacrymycetaceae</taxon>
        <taxon>Dacryopinax</taxon>
    </lineage>
</organism>
<evidence type="ECO:0008006" key="3">
    <source>
        <dbReference type="Google" id="ProtNLM"/>
    </source>
</evidence>
<dbReference type="OMA" id="LQCYEAF"/>
<evidence type="ECO:0000313" key="2">
    <source>
        <dbReference type="Proteomes" id="UP000030653"/>
    </source>
</evidence>
<dbReference type="OrthoDB" id="3253976at2759"/>
<dbReference type="Proteomes" id="UP000030653">
    <property type="component" value="Unassembled WGS sequence"/>
</dbReference>
<reference evidence="1 2" key="1">
    <citation type="journal article" date="2012" name="Science">
        <title>The Paleozoic origin of enzymatic lignin decomposition reconstructed from 31 fungal genomes.</title>
        <authorList>
            <person name="Floudas D."/>
            <person name="Binder M."/>
            <person name="Riley R."/>
            <person name="Barry K."/>
            <person name="Blanchette R.A."/>
            <person name="Henrissat B."/>
            <person name="Martinez A.T."/>
            <person name="Otillar R."/>
            <person name="Spatafora J.W."/>
            <person name="Yadav J.S."/>
            <person name="Aerts A."/>
            <person name="Benoit I."/>
            <person name="Boyd A."/>
            <person name="Carlson A."/>
            <person name="Copeland A."/>
            <person name="Coutinho P.M."/>
            <person name="de Vries R.P."/>
            <person name="Ferreira P."/>
            <person name="Findley K."/>
            <person name="Foster B."/>
            <person name="Gaskell J."/>
            <person name="Glotzer D."/>
            <person name="Gorecki P."/>
            <person name="Heitman J."/>
            <person name="Hesse C."/>
            <person name="Hori C."/>
            <person name="Igarashi K."/>
            <person name="Jurgens J.A."/>
            <person name="Kallen N."/>
            <person name="Kersten P."/>
            <person name="Kohler A."/>
            <person name="Kuees U."/>
            <person name="Kumar T.K.A."/>
            <person name="Kuo A."/>
            <person name="LaButti K."/>
            <person name="Larrondo L.F."/>
            <person name="Lindquist E."/>
            <person name="Ling A."/>
            <person name="Lombard V."/>
            <person name="Lucas S."/>
            <person name="Lundell T."/>
            <person name="Martin R."/>
            <person name="McLaughlin D.J."/>
            <person name="Morgenstern I."/>
            <person name="Morin E."/>
            <person name="Murat C."/>
            <person name="Nagy L.G."/>
            <person name="Nolan M."/>
            <person name="Ohm R.A."/>
            <person name="Patyshakuliyeva A."/>
            <person name="Rokas A."/>
            <person name="Ruiz-Duenas F.J."/>
            <person name="Sabat G."/>
            <person name="Salamov A."/>
            <person name="Samejima M."/>
            <person name="Schmutz J."/>
            <person name="Slot J.C."/>
            <person name="St John F."/>
            <person name="Stenlid J."/>
            <person name="Sun H."/>
            <person name="Sun S."/>
            <person name="Syed K."/>
            <person name="Tsang A."/>
            <person name="Wiebenga A."/>
            <person name="Young D."/>
            <person name="Pisabarro A."/>
            <person name="Eastwood D.C."/>
            <person name="Martin F."/>
            <person name="Cullen D."/>
            <person name="Grigoriev I.V."/>
            <person name="Hibbett D.S."/>
        </authorList>
    </citation>
    <scope>NUCLEOTIDE SEQUENCE [LARGE SCALE GENOMIC DNA]</scope>
    <source>
        <strain evidence="1 2">DJM-731 SS1</strain>
    </source>
</reference>
<sequence length="193" mass="21993">MTTVFETLGYDTYPKGAAVMRQWTIKLNISGTMKTVTPDIVLIRAQDRIICLVCEDKREDQPKDPQAQVIAEAIAAFQCNNEQRLESGLKKLKQWTVPCITIKGTEPALYMVPVTKELNVAVMQGQYPNHVTRVKSCIMPWNEPKSRLGRTDMTHVAFRREALRMLVCFKNLVRMQAKIINEKAAKNNIDDEP</sequence>
<accession>M5G0S9</accession>
<dbReference type="EMBL" id="JH795863">
    <property type="protein sequence ID" value="EJU01725.1"/>
    <property type="molecule type" value="Genomic_DNA"/>
</dbReference>
<dbReference type="HOGENOM" id="CLU_078038_1_0_1"/>
<gene>
    <name evidence="1" type="ORF">DACRYDRAFT_22148</name>
</gene>
<dbReference type="RefSeq" id="XP_040628622.1">
    <property type="nucleotide sequence ID" value="XM_040772702.1"/>
</dbReference>
<keyword evidence="2" id="KW-1185">Reference proteome</keyword>
<name>M5G0S9_DACPD</name>
<evidence type="ECO:0000313" key="1">
    <source>
        <dbReference type="EMBL" id="EJU01725.1"/>
    </source>
</evidence>
<protein>
    <recommendedName>
        <fullName evidence="3">Type I restriction enzyme R protein N-terminal domain-containing protein</fullName>
    </recommendedName>
</protein>
<dbReference type="AlphaFoldDB" id="M5G0S9"/>
<proteinExistence type="predicted"/>